<evidence type="ECO:0000313" key="4">
    <source>
        <dbReference type="Proteomes" id="UP000622317"/>
    </source>
</evidence>
<reference evidence="3" key="1">
    <citation type="submission" date="2020-09" db="EMBL/GenBank/DDBJ databases">
        <title>Pelagicoccus enzymogenes sp. nov. with an EPS production, isolated from marine sediment.</title>
        <authorList>
            <person name="Feng X."/>
        </authorList>
    </citation>
    <scope>NUCLEOTIDE SEQUENCE</scope>
    <source>
        <strain evidence="3">NFK12</strain>
    </source>
</reference>
<feature type="compositionally biased region" description="Polar residues" evidence="1">
    <location>
        <begin position="1"/>
        <end position="13"/>
    </location>
</feature>
<proteinExistence type="predicted"/>
<comment type="caution">
    <text evidence="3">The sequence shown here is derived from an EMBL/GenBank/DDBJ whole genome shotgun (WGS) entry which is preliminary data.</text>
</comment>
<dbReference type="AlphaFoldDB" id="A0A927IJR4"/>
<dbReference type="Proteomes" id="UP000622317">
    <property type="component" value="Unassembled WGS sequence"/>
</dbReference>
<accession>A0A927IJR4</accession>
<organism evidence="3 4">
    <name type="scientific">Pelagicoccus enzymogenes</name>
    <dbReference type="NCBI Taxonomy" id="2773457"/>
    <lineage>
        <taxon>Bacteria</taxon>
        <taxon>Pseudomonadati</taxon>
        <taxon>Verrucomicrobiota</taxon>
        <taxon>Opitutia</taxon>
        <taxon>Puniceicoccales</taxon>
        <taxon>Pelagicoccaceae</taxon>
        <taxon>Pelagicoccus</taxon>
    </lineage>
</organism>
<name>A0A927IJR4_9BACT</name>
<keyword evidence="2" id="KW-1133">Transmembrane helix</keyword>
<keyword evidence="4" id="KW-1185">Reference proteome</keyword>
<evidence type="ECO:0000256" key="1">
    <source>
        <dbReference type="SAM" id="MobiDB-lite"/>
    </source>
</evidence>
<keyword evidence="2" id="KW-0812">Transmembrane</keyword>
<dbReference type="RefSeq" id="WP_191619667.1">
    <property type="nucleotide sequence ID" value="NZ_JACYFG010000061.1"/>
</dbReference>
<gene>
    <name evidence="3" type="ORF">IEN85_24075</name>
</gene>
<feature type="region of interest" description="Disordered" evidence="1">
    <location>
        <begin position="1"/>
        <end position="25"/>
    </location>
</feature>
<sequence>MNQASTTQSQTGTPLVDPQESPAKVAPNEQLAGSADLALIVLGVLLLGVSSYMFLLKLCKSLATSGNK</sequence>
<feature type="transmembrane region" description="Helical" evidence="2">
    <location>
        <begin position="37"/>
        <end position="59"/>
    </location>
</feature>
<evidence type="ECO:0000256" key="2">
    <source>
        <dbReference type="SAM" id="Phobius"/>
    </source>
</evidence>
<protein>
    <submittedName>
        <fullName evidence="3">Uncharacterized protein</fullName>
    </submittedName>
</protein>
<dbReference type="EMBL" id="JACYFG010000061">
    <property type="protein sequence ID" value="MBD5782596.1"/>
    <property type="molecule type" value="Genomic_DNA"/>
</dbReference>
<evidence type="ECO:0000313" key="3">
    <source>
        <dbReference type="EMBL" id="MBD5782596.1"/>
    </source>
</evidence>
<keyword evidence="2" id="KW-0472">Membrane</keyword>